<evidence type="ECO:0000313" key="1">
    <source>
        <dbReference type="EMBL" id="VAX10388.1"/>
    </source>
</evidence>
<proteinExistence type="predicted"/>
<gene>
    <name evidence="1" type="ORF">MNBD_GAMMA25-1431</name>
</gene>
<feature type="non-terminal residue" evidence="1">
    <location>
        <position position="48"/>
    </location>
</feature>
<organism evidence="1">
    <name type="scientific">hydrothermal vent metagenome</name>
    <dbReference type="NCBI Taxonomy" id="652676"/>
    <lineage>
        <taxon>unclassified sequences</taxon>
        <taxon>metagenomes</taxon>
        <taxon>ecological metagenomes</taxon>
    </lineage>
</organism>
<dbReference type="Pfam" id="PF13414">
    <property type="entry name" value="TPR_11"/>
    <property type="match status" value="1"/>
</dbReference>
<sequence>MSGIIEQIELGVKHHLTGDLESALNAYLAALEMDPDNASAHNNLGFIY</sequence>
<dbReference type="InterPro" id="IPR011990">
    <property type="entry name" value="TPR-like_helical_dom_sf"/>
</dbReference>
<accession>A0A3B1BG82</accession>
<dbReference type="InterPro" id="IPR019734">
    <property type="entry name" value="TPR_rpt"/>
</dbReference>
<dbReference type="PROSITE" id="PS50005">
    <property type="entry name" value="TPR"/>
    <property type="match status" value="1"/>
</dbReference>
<dbReference type="AlphaFoldDB" id="A0A3B1BG82"/>
<dbReference type="SUPFAM" id="SSF48452">
    <property type="entry name" value="TPR-like"/>
    <property type="match status" value="1"/>
</dbReference>
<dbReference type="Gene3D" id="1.25.40.10">
    <property type="entry name" value="Tetratricopeptide repeat domain"/>
    <property type="match status" value="1"/>
</dbReference>
<reference evidence="1" key="1">
    <citation type="submission" date="2018-06" db="EMBL/GenBank/DDBJ databases">
        <authorList>
            <person name="Zhirakovskaya E."/>
        </authorList>
    </citation>
    <scope>NUCLEOTIDE SEQUENCE</scope>
</reference>
<dbReference type="EMBL" id="UOFY01000049">
    <property type="protein sequence ID" value="VAX10388.1"/>
    <property type="molecule type" value="Genomic_DNA"/>
</dbReference>
<protein>
    <submittedName>
        <fullName evidence="1">Uncharacterized protein</fullName>
    </submittedName>
</protein>
<name>A0A3B1BG82_9ZZZZ</name>